<dbReference type="AlphaFoldDB" id="A0AAD4BE68"/>
<dbReference type="Proteomes" id="UP001194468">
    <property type="component" value="Unassembled WGS sequence"/>
</dbReference>
<name>A0AAD4BE68_BOLED</name>
<organism evidence="2 3">
    <name type="scientific">Boletus edulis BED1</name>
    <dbReference type="NCBI Taxonomy" id="1328754"/>
    <lineage>
        <taxon>Eukaryota</taxon>
        <taxon>Fungi</taxon>
        <taxon>Dikarya</taxon>
        <taxon>Basidiomycota</taxon>
        <taxon>Agaricomycotina</taxon>
        <taxon>Agaricomycetes</taxon>
        <taxon>Agaricomycetidae</taxon>
        <taxon>Boletales</taxon>
        <taxon>Boletineae</taxon>
        <taxon>Boletaceae</taxon>
        <taxon>Boletoideae</taxon>
        <taxon>Boletus</taxon>
    </lineage>
</organism>
<evidence type="ECO:0000313" key="3">
    <source>
        <dbReference type="Proteomes" id="UP001194468"/>
    </source>
</evidence>
<accession>A0AAD4BE68</accession>
<sequence length="550" mass="60437">MQTQEDSSSVPENIDLGAYNKFTIPNIVALYSSPFAQGYSDQQRQATIHALLRHGAHTDGAHYHTKTPNGLHPGYPAFTTVEKSVDAKTFHKRELIEASLNDLFDAVTMQDCLDGGISVLLRCPGFQSHIPLMADQIMVDAYVILRELIWNKHVSGDMAMLVQAFCEEFAIPHMQCFTERCTVESVVAPRPHGLAQSIDLDASGLRHLPAYSNPLVSHLQCTGVLDMSKYSAANGTRHLSASAAIRASASVASSANTVPPALKTQTPVPANPKTPPVPSAKKVQSDISSPSILCQQSTCQCRPAEVFLYEAAENFPEPIPLVLPTETEPKKLVLISIGPNTDAVLDCFNLGDEVLPTLHSLITRVRSSRWEVALWSSPWNLTYEQATNLAGALAADLKGNMMSVTPINPWNAYCWKKGDQSSEVTRTQTSHIRVDADKENGPSRDLSILPAFVKQNLPEYHTLTADEKEQFVKEYSEHIIDRKTLNAIKEELLNLRACTGVEAILYAMHGSTDLPLHAVTFETEGVKEFMGAMIHMDTLDFISKMEGFAI</sequence>
<evidence type="ECO:0000313" key="2">
    <source>
        <dbReference type="EMBL" id="KAF8424252.1"/>
    </source>
</evidence>
<keyword evidence="3" id="KW-1185">Reference proteome</keyword>
<reference evidence="2" key="1">
    <citation type="submission" date="2019-10" db="EMBL/GenBank/DDBJ databases">
        <authorList>
            <consortium name="DOE Joint Genome Institute"/>
            <person name="Kuo A."/>
            <person name="Miyauchi S."/>
            <person name="Kiss E."/>
            <person name="Drula E."/>
            <person name="Kohler A."/>
            <person name="Sanchez-Garcia M."/>
            <person name="Andreopoulos B."/>
            <person name="Barry K.W."/>
            <person name="Bonito G."/>
            <person name="Buee M."/>
            <person name="Carver A."/>
            <person name="Chen C."/>
            <person name="Cichocki N."/>
            <person name="Clum A."/>
            <person name="Culley D."/>
            <person name="Crous P.W."/>
            <person name="Fauchery L."/>
            <person name="Girlanda M."/>
            <person name="Hayes R."/>
            <person name="Keri Z."/>
            <person name="LaButti K."/>
            <person name="Lipzen A."/>
            <person name="Lombard V."/>
            <person name="Magnuson J."/>
            <person name="Maillard F."/>
            <person name="Morin E."/>
            <person name="Murat C."/>
            <person name="Nolan M."/>
            <person name="Ohm R."/>
            <person name="Pangilinan J."/>
            <person name="Pereira M."/>
            <person name="Perotto S."/>
            <person name="Peter M."/>
            <person name="Riley R."/>
            <person name="Sitrit Y."/>
            <person name="Stielow B."/>
            <person name="Szollosi G."/>
            <person name="Zifcakova L."/>
            <person name="Stursova M."/>
            <person name="Spatafora J.W."/>
            <person name="Tedersoo L."/>
            <person name="Vaario L.-M."/>
            <person name="Yamada A."/>
            <person name="Yan M."/>
            <person name="Wang P."/>
            <person name="Xu J."/>
            <person name="Bruns T."/>
            <person name="Baldrian P."/>
            <person name="Vilgalys R."/>
            <person name="Henrissat B."/>
            <person name="Grigoriev I.V."/>
            <person name="Hibbett D."/>
            <person name="Nagy L.G."/>
            <person name="Martin F.M."/>
        </authorList>
    </citation>
    <scope>NUCLEOTIDE SEQUENCE</scope>
    <source>
        <strain evidence="2">BED1</strain>
    </source>
</reference>
<gene>
    <name evidence="2" type="ORF">L210DRAFT_3653569</name>
</gene>
<evidence type="ECO:0000256" key="1">
    <source>
        <dbReference type="SAM" id="MobiDB-lite"/>
    </source>
</evidence>
<comment type="caution">
    <text evidence="2">The sequence shown here is derived from an EMBL/GenBank/DDBJ whole genome shotgun (WGS) entry which is preliminary data.</text>
</comment>
<feature type="compositionally biased region" description="Pro residues" evidence="1">
    <location>
        <begin position="269"/>
        <end position="278"/>
    </location>
</feature>
<proteinExistence type="predicted"/>
<feature type="region of interest" description="Disordered" evidence="1">
    <location>
        <begin position="256"/>
        <end position="283"/>
    </location>
</feature>
<reference evidence="2" key="2">
    <citation type="journal article" date="2020" name="Nat. Commun.">
        <title>Large-scale genome sequencing of mycorrhizal fungi provides insights into the early evolution of symbiotic traits.</title>
        <authorList>
            <person name="Miyauchi S."/>
            <person name="Kiss E."/>
            <person name="Kuo A."/>
            <person name="Drula E."/>
            <person name="Kohler A."/>
            <person name="Sanchez-Garcia M."/>
            <person name="Morin E."/>
            <person name="Andreopoulos B."/>
            <person name="Barry K.W."/>
            <person name="Bonito G."/>
            <person name="Buee M."/>
            <person name="Carver A."/>
            <person name="Chen C."/>
            <person name="Cichocki N."/>
            <person name="Clum A."/>
            <person name="Culley D."/>
            <person name="Crous P.W."/>
            <person name="Fauchery L."/>
            <person name="Girlanda M."/>
            <person name="Hayes R.D."/>
            <person name="Keri Z."/>
            <person name="LaButti K."/>
            <person name="Lipzen A."/>
            <person name="Lombard V."/>
            <person name="Magnuson J."/>
            <person name="Maillard F."/>
            <person name="Murat C."/>
            <person name="Nolan M."/>
            <person name="Ohm R.A."/>
            <person name="Pangilinan J."/>
            <person name="Pereira M.F."/>
            <person name="Perotto S."/>
            <person name="Peter M."/>
            <person name="Pfister S."/>
            <person name="Riley R."/>
            <person name="Sitrit Y."/>
            <person name="Stielow J.B."/>
            <person name="Szollosi G."/>
            <person name="Zifcakova L."/>
            <person name="Stursova M."/>
            <person name="Spatafora J.W."/>
            <person name="Tedersoo L."/>
            <person name="Vaario L.M."/>
            <person name="Yamada A."/>
            <person name="Yan M."/>
            <person name="Wang P."/>
            <person name="Xu J."/>
            <person name="Bruns T."/>
            <person name="Baldrian P."/>
            <person name="Vilgalys R."/>
            <person name="Dunand C."/>
            <person name="Henrissat B."/>
            <person name="Grigoriev I.V."/>
            <person name="Hibbett D."/>
            <person name="Nagy L.G."/>
            <person name="Martin F.M."/>
        </authorList>
    </citation>
    <scope>NUCLEOTIDE SEQUENCE</scope>
    <source>
        <strain evidence="2">BED1</strain>
    </source>
</reference>
<dbReference type="EMBL" id="WHUW01000106">
    <property type="protein sequence ID" value="KAF8424252.1"/>
    <property type="molecule type" value="Genomic_DNA"/>
</dbReference>
<protein>
    <submittedName>
        <fullName evidence="2">Uncharacterized protein</fullName>
    </submittedName>
</protein>